<organism evidence="4">
    <name type="scientific">Cuerna arida</name>
    <dbReference type="NCBI Taxonomy" id="1464854"/>
    <lineage>
        <taxon>Eukaryota</taxon>
        <taxon>Metazoa</taxon>
        <taxon>Ecdysozoa</taxon>
        <taxon>Arthropoda</taxon>
        <taxon>Hexapoda</taxon>
        <taxon>Insecta</taxon>
        <taxon>Pterygota</taxon>
        <taxon>Neoptera</taxon>
        <taxon>Paraneoptera</taxon>
        <taxon>Hemiptera</taxon>
        <taxon>Auchenorrhyncha</taxon>
        <taxon>Membracoidea</taxon>
        <taxon>Cicadellidae</taxon>
        <taxon>Cicadellinae</taxon>
        <taxon>Proconiini</taxon>
        <taxon>Cuerna</taxon>
    </lineage>
</organism>
<evidence type="ECO:0000259" key="2">
    <source>
        <dbReference type="Pfam" id="PF00078"/>
    </source>
</evidence>
<sequence>MRLLRFLMLKAVLKEGCFHPCCGIWAVDSLLTQISSTGTHIQGYADDIVILVRGKFPEVVADLMNERLKDVCSWCSGNGLSVNSLKTTILLFTRIRNLTSLSRVNMNGVRVENAGTAKFLGVSLDQRLTWNPHLDNVLHGAKWALLTSRRFIGSKWRLKPHMAM</sequence>
<keyword evidence="1" id="KW-0732">Signal</keyword>
<dbReference type="EMBL" id="GECZ01009815">
    <property type="protein sequence ID" value="JAS59954.1"/>
    <property type="molecule type" value="Transcribed_RNA"/>
</dbReference>
<protein>
    <recommendedName>
        <fullName evidence="2">Reverse transcriptase domain-containing protein</fullName>
    </recommendedName>
</protein>
<feature type="chain" id="PRO_5008583463" description="Reverse transcriptase domain-containing protein" evidence="1">
    <location>
        <begin position="24"/>
        <end position="164"/>
    </location>
</feature>
<evidence type="ECO:0000313" key="3">
    <source>
        <dbReference type="EMBL" id="JAS55856.1"/>
    </source>
</evidence>
<feature type="domain" description="Reverse transcriptase" evidence="2">
    <location>
        <begin position="26"/>
        <end position="123"/>
    </location>
</feature>
<proteinExistence type="predicted"/>
<gene>
    <name evidence="3" type="ORF">g.36881</name>
    <name evidence="4" type="ORF">g.36884</name>
</gene>
<reference evidence="4" key="1">
    <citation type="submission" date="2015-11" db="EMBL/GenBank/DDBJ databases">
        <title>De novo transcriptome assembly of four potential Pierce s Disease insect vectors from Arizona vineyards.</title>
        <authorList>
            <person name="Tassone E.E."/>
        </authorList>
    </citation>
    <scope>NUCLEOTIDE SEQUENCE</scope>
</reference>
<dbReference type="EMBL" id="GECZ01013913">
    <property type="protein sequence ID" value="JAS55856.1"/>
    <property type="molecule type" value="Transcribed_RNA"/>
</dbReference>
<evidence type="ECO:0000256" key="1">
    <source>
        <dbReference type="SAM" id="SignalP"/>
    </source>
</evidence>
<dbReference type="Pfam" id="PF00078">
    <property type="entry name" value="RVT_1"/>
    <property type="match status" value="1"/>
</dbReference>
<name>A0A1B6GC00_9HEMI</name>
<dbReference type="InterPro" id="IPR000477">
    <property type="entry name" value="RT_dom"/>
</dbReference>
<evidence type="ECO:0000313" key="4">
    <source>
        <dbReference type="EMBL" id="JAS59954.1"/>
    </source>
</evidence>
<dbReference type="AlphaFoldDB" id="A0A1B6GC00"/>
<feature type="signal peptide" evidence="1">
    <location>
        <begin position="1"/>
        <end position="23"/>
    </location>
</feature>
<accession>A0A1B6GC00</accession>